<protein>
    <submittedName>
        <fullName evidence="1">Uncharacterized protein</fullName>
    </submittedName>
</protein>
<dbReference type="AlphaFoldDB" id="A0A645J358"/>
<name>A0A645J358_9ZZZZ</name>
<evidence type="ECO:0000313" key="1">
    <source>
        <dbReference type="EMBL" id="MPN58155.1"/>
    </source>
</evidence>
<reference evidence="1" key="1">
    <citation type="submission" date="2019-08" db="EMBL/GenBank/DDBJ databases">
        <authorList>
            <person name="Kucharzyk K."/>
            <person name="Murdoch R.W."/>
            <person name="Higgins S."/>
            <person name="Loffler F."/>
        </authorList>
    </citation>
    <scope>NUCLEOTIDE SEQUENCE</scope>
</reference>
<accession>A0A645J358</accession>
<gene>
    <name evidence="1" type="ORF">SDC9_205856</name>
</gene>
<proteinExistence type="predicted"/>
<dbReference type="EMBL" id="VSSQ01130544">
    <property type="protein sequence ID" value="MPN58155.1"/>
    <property type="molecule type" value="Genomic_DNA"/>
</dbReference>
<organism evidence="1">
    <name type="scientific">bioreactor metagenome</name>
    <dbReference type="NCBI Taxonomy" id="1076179"/>
    <lineage>
        <taxon>unclassified sequences</taxon>
        <taxon>metagenomes</taxon>
        <taxon>ecological metagenomes</taxon>
    </lineage>
</organism>
<sequence>MLFVLLSSPPQAVRAAAAIREIRRCWRKVCADVIESLAGAGRKLRFVTSLCFIPVKQIRGLCTTETANRLAAAVTSQYTRQPYPTCVIRSHFRGAPCPAAFVCAKRLRHTLISHVCAAVWIYNPRRCLTRAASYFPVACRPEGALAPSR</sequence>
<comment type="caution">
    <text evidence="1">The sequence shown here is derived from an EMBL/GenBank/DDBJ whole genome shotgun (WGS) entry which is preliminary data.</text>
</comment>